<dbReference type="GO" id="GO:0030246">
    <property type="term" value="F:carbohydrate binding"/>
    <property type="evidence" value="ECO:0007669"/>
    <property type="project" value="InterPro"/>
</dbReference>
<dbReference type="Gene3D" id="2.60.220.10">
    <property type="entry name" value="Polysaccharide lyase family 8-like, C-terminal"/>
    <property type="match status" value="1"/>
</dbReference>
<dbReference type="PROSITE" id="PS51257">
    <property type="entry name" value="PROKAR_LIPOPROTEIN"/>
    <property type="match status" value="1"/>
</dbReference>
<reference evidence="8 9" key="1">
    <citation type="journal article" date="2019" name="Nat. Ecol. Evol.">
        <title>Megaphylogeny resolves global patterns of mushroom evolution.</title>
        <authorList>
            <person name="Varga T."/>
            <person name="Krizsan K."/>
            <person name="Foldi C."/>
            <person name="Dima B."/>
            <person name="Sanchez-Garcia M."/>
            <person name="Sanchez-Ramirez S."/>
            <person name="Szollosi G.J."/>
            <person name="Szarkandi J.G."/>
            <person name="Papp V."/>
            <person name="Albert L."/>
            <person name="Andreopoulos W."/>
            <person name="Angelini C."/>
            <person name="Antonin V."/>
            <person name="Barry K.W."/>
            <person name="Bougher N.L."/>
            <person name="Buchanan P."/>
            <person name="Buyck B."/>
            <person name="Bense V."/>
            <person name="Catcheside P."/>
            <person name="Chovatia M."/>
            <person name="Cooper J."/>
            <person name="Damon W."/>
            <person name="Desjardin D."/>
            <person name="Finy P."/>
            <person name="Geml J."/>
            <person name="Haridas S."/>
            <person name="Hughes K."/>
            <person name="Justo A."/>
            <person name="Karasinski D."/>
            <person name="Kautmanova I."/>
            <person name="Kiss B."/>
            <person name="Kocsube S."/>
            <person name="Kotiranta H."/>
            <person name="LaButti K.M."/>
            <person name="Lechner B.E."/>
            <person name="Liimatainen K."/>
            <person name="Lipzen A."/>
            <person name="Lukacs Z."/>
            <person name="Mihaltcheva S."/>
            <person name="Morgado L.N."/>
            <person name="Niskanen T."/>
            <person name="Noordeloos M.E."/>
            <person name="Ohm R.A."/>
            <person name="Ortiz-Santana B."/>
            <person name="Ovrebo C."/>
            <person name="Racz N."/>
            <person name="Riley R."/>
            <person name="Savchenko A."/>
            <person name="Shiryaev A."/>
            <person name="Soop K."/>
            <person name="Spirin V."/>
            <person name="Szebenyi C."/>
            <person name="Tomsovsky M."/>
            <person name="Tulloss R.E."/>
            <person name="Uehling J."/>
            <person name="Grigoriev I.V."/>
            <person name="Vagvolgyi C."/>
            <person name="Papp T."/>
            <person name="Martin F.M."/>
            <person name="Miettinen O."/>
            <person name="Hibbett D.S."/>
            <person name="Nagy L.G."/>
        </authorList>
    </citation>
    <scope>NUCLEOTIDE SEQUENCE [LARGE SCALE GENOMIC DNA]</scope>
    <source>
        <strain evidence="8 9">CBS 309.79</strain>
    </source>
</reference>
<evidence type="ECO:0000256" key="4">
    <source>
        <dbReference type="SAM" id="SignalP"/>
    </source>
</evidence>
<dbReference type="InterPro" id="IPR038970">
    <property type="entry name" value="Lyase_8"/>
</dbReference>
<feature type="chain" id="PRO_5023086283" evidence="4">
    <location>
        <begin position="20"/>
        <end position="786"/>
    </location>
</feature>
<dbReference type="InterPro" id="IPR008929">
    <property type="entry name" value="Chondroitin_lyas"/>
</dbReference>
<evidence type="ECO:0000313" key="8">
    <source>
        <dbReference type="EMBL" id="TFL01809.1"/>
    </source>
</evidence>
<evidence type="ECO:0000256" key="2">
    <source>
        <dbReference type="ARBA" id="ARBA00022729"/>
    </source>
</evidence>
<dbReference type="InterPro" id="IPR003159">
    <property type="entry name" value="Lyase_8_central_dom"/>
</dbReference>
<dbReference type="Gene3D" id="1.50.10.100">
    <property type="entry name" value="Chondroitin AC/alginate lyase"/>
    <property type="match status" value="1"/>
</dbReference>
<feature type="domain" description="Polysaccharide lyase family 8 central" evidence="5">
    <location>
        <begin position="405"/>
        <end position="660"/>
    </location>
</feature>
<dbReference type="Pfam" id="PF02884">
    <property type="entry name" value="Lyase_8_C"/>
    <property type="match status" value="1"/>
</dbReference>
<dbReference type="InterPro" id="IPR011071">
    <property type="entry name" value="Lyase_8-like_C"/>
</dbReference>
<evidence type="ECO:0000259" key="5">
    <source>
        <dbReference type="Pfam" id="PF02278"/>
    </source>
</evidence>
<sequence>MQLTPRFTLLAALAVSAIAQSTSSSCPGPEVFKTMITRRKDTIMDYVLAAPFPASDIPKWLASLTPTGQWPTADINYRSGCGVGTAWAASGHWRRILTMTAAYHGGLRTASGAVDTAAEQYLGNTQLRAAIDLAMQWWFDNDFEEIGCLAGGGGSDCPCETPGLWSPNHFAGVYFIPTQVGQACLLLDNPADESLPRLSDSQHEQCLRMLLRAYGTMNHDYAWKTGGETVLLAKIGIDTGLLNSNNTMLKDAYGRIHNNLLPPTDPRADGFHADGALGQRGGALYTGTYGSDYINVLVATEVLTPGTPYLAPQAVIDSASNLFEGSSWMIYENQDTGVVNWDPSTLGRSIVYPVSDNRLNARIQMNSTAVADLGRAWNAGPILKFADSMGGNTGSINIGDVSGAKVFHVKDYIVHRTDNYVSTLKMFSSRTLNSECANGQNPLGFHLSDGLRYTFVSGSEYTDMMHAWDWNLLPGITTDYGRTPLTCATSSYFSAESFVGGLSDGSSAIGVMRYTNPMTGGLKFQKAWFFLEGGREHVMVGDVWANSTAPVYSVLDQKRRAGGVVVNGVDVAAQSSWDAGGSRSESTSSLWHDNIGYFFSSANEADLVVKVGERPGNWTAIGTSKQPPSSVNLFAAYLEHKASQDGSYQPISYTTFPAISADAFAERLETDNPSSILELSNTAQITAIYDLESATVYAVFWVSDAGEVSFAGPGGSTFKLSASAPVAVIFDTMLGDVVVSDPSRGLDNFEVVVEGNSEMVNGKKTLAFKMPLERGTPATRNLYSMA</sequence>
<dbReference type="GO" id="GO:0005975">
    <property type="term" value="P:carbohydrate metabolic process"/>
    <property type="evidence" value="ECO:0007669"/>
    <property type="project" value="InterPro"/>
</dbReference>
<dbReference type="InterPro" id="IPR004103">
    <property type="entry name" value="Lyase_8_C"/>
</dbReference>
<feature type="domain" description="Polysaccharide lyase 8 N-terminal alpha-helical" evidence="7">
    <location>
        <begin position="217"/>
        <end position="326"/>
    </location>
</feature>
<accession>A0A5C3QNF2</accession>
<dbReference type="InterPro" id="IPR012970">
    <property type="entry name" value="Lyase_8_alpha_N"/>
</dbReference>
<keyword evidence="2 4" id="KW-0732">Signal</keyword>
<evidence type="ECO:0000259" key="6">
    <source>
        <dbReference type="Pfam" id="PF02884"/>
    </source>
</evidence>
<dbReference type="GO" id="GO:0005576">
    <property type="term" value="C:extracellular region"/>
    <property type="evidence" value="ECO:0007669"/>
    <property type="project" value="InterPro"/>
</dbReference>
<protein>
    <submittedName>
        <fullName evidence="8">Galactose mutarotase-like domain-containing protein</fullName>
    </submittedName>
</protein>
<dbReference type="SUPFAM" id="SSF48230">
    <property type="entry name" value="Chondroitin AC/alginate lyase"/>
    <property type="match status" value="1"/>
</dbReference>
<dbReference type="SUPFAM" id="SSF74650">
    <property type="entry name" value="Galactose mutarotase-like"/>
    <property type="match status" value="1"/>
</dbReference>
<dbReference type="PANTHER" id="PTHR38481">
    <property type="entry name" value="HYALURONATE LYASE"/>
    <property type="match status" value="1"/>
</dbReference>
<dbReference type="InterPro" id="IPR011013">
    <property type="entry name" value="Gal_mutarotase_sf_dom"/>
</dbReference>
<evidence type="ECO:0000259" key="7">
    <source>
        <dbReference type="Pfam" id="PF08124"/>
    </source>
</evidence>
<evidence type="ECO:0000256" key="1">
    <source>
        <dbReference type="ARBA" id="ARBA00006699"/>
    </source>
</evidence>
<dbReference type="GO" id="GO:0016837">
    <property type="term" value="F:carbon-oxygen lyase activity, acting on polysaccharides"/>
    <property type="evidence" value="ECO:0007669"/>
    <property type="project" value="UniProtKB-ARBA"/>
</dbReference>
<feature type="domain" description="Polysaccharide lyase family 8 C-terminal" evidence="6">
    <location>
        <begin position="679"/>
        <end position="747"/>
    </location>
</feature>
<organism evidence="8 9">
    <name type="scientific">Pterulicium gracile</name>
    <dbReference type="NCBI Taxonomy" id="1884261"/>
    <lineage>
        <taxon>Eukaryota</taxon>
        <taxon>Fungi</taxon>
        <taxon>Dikarya</taxon>
        <taxon>Basidiomycota</taxon>
        <taxon>Agaricomycotina</taxon>
        <taxon>Agaricomycetes</taxon>
        <taxon>Agaricomycetidae</taxon>
        <taxon>Agaricales</taxon>
        <taxon>Pleurotineae</taxon>
        <taxon>Pterulaceae</taxon>
        <taxon>Pterulicium</taxon>
    </lineage>
</organism>
<comment type="similarity">
    <text evidence="1">Belongs to the polysaccharide lyase 8 family.</text>
</comment>
<dbReference type="AlphaFoldDB" id="A0A5C3QNF2"/>
<evidence type="ECO:0000256" key="3">
    <source>
        <dbReference type="ARBA" id="ARBA00023239"/>
    </source>
</evidence>
<name>A0A5C3QNF2_9AGAR</name>
<keyword evidence="9" id="KW-1185">Reference proteome</keyword>
<dbReference type="Pfam" id="PF08124">
    <property type="entry name" value="Lyase_8_N"/>
    <property type="match status" value="1"/>
</dbReference>
<evidence type="ECO:0000313" key="9">
    <source>
        <dbReference type="Proteomes" id="UP000305067"/>
    </source>
</evidence>
<dbReference type="Proteomes" id="UP000305067">
    <property type="component" value="Unassembled WGS sequence"/>
</dbReference>
<feature type="signal peptide" evidence="4">
    <location>
        <begin position="1"/>
        <end position="19"/>
    </location>
</feature>
<dbReference type="InterPro" id="IPR014718">
    <property type="entry name" value="GH-type_carb-bd"/>
</dbReference>
<dbReference type="Gene3D" id="2.70.98.10">
    <property type="match status" value="1"/>
</dbReference>
<gene>
    <name evidence="8" type="ORF">BDV98DRAFT_69859</name>
</gene>
<dbReference type="PANTHER" id="PTHR38481:SF1">
    <property type="entry name" value="HYALURONATE LYASE"/>
    <property type="match status" value="1"/>
</dbReference>
<keyword evidence="3" id="KW-0456">Lyase</keyword>
<dbReference type="OrthoDB" id="5980780at2759"/>
<dbReference type="EMBL" id="ML178824">
    <property type="protein sequence ID" value="TFL01809.1"/>
    <property type="molecule type" value="Genomic_DNA"/>
</dbReference>
<dbReference type="Pfam" id="PF02278">
    <property type="entry name" value="Lyase_8"/>
    <property type="match status" value="1"/>
</dbReference>
<dbReference type="SUPFAM" id="SSF49863">
    <property type="entry name" value="Hyaluronate lyase-like, C-terminal domain"/>
    <property type="match status" value="1"/>
</dbReference>
<proteinExistence type="inferred from homology"/>